<evidence type="ECO:0000256" key="3">
    <source>
        <dbReference type="ARBA" id="ARBA00022691"/>
    </source>
</evidence>
<keyword evidence="7" id="KW-1185">Reference proteome</keyword>
<evidence type="ECO:0000313" key="6">
    <source>
        <dbReference type="EMBL" id="VGO14216.1"/>
    </source>
</evidence>
<dbReference type="InterPro" id="IPR029028">
    <property type="entry name" value="Alpha/beta_knot_MTases"/>
</dbReference>
<dbReference type="PIRSF" id="PIRSF004505">
    <property type="entry name" value="MT_bac"/>
    <property type="match status" value="1"/>
</dbReference>
<dbReference type="PANTHER" id="PTHR33603">
    <property type="entry name" value="METHYLTRANSFERASE"/>
    <property type="match status" value="1"/>
</dbReference>
<reference evidence="6 7" key="1">
    <citation type="submission" date="2019-04" db="EMBL/GenBank/DDBJ databases">
        <authorList>
            <person name="Van Vliet M D."/>
        </authorList>
    </citation>
    <scope>NUCLEOTIDE SEQUENCE [LARGE SCALE GENOMIC DNA]</scope>
    <source>
        <strain evidence="6 7">F1</strain>
    </source>
</reference>
<name>A0A6C2U493_PONDE</name>
<sequence length="160" mass="17646">MKICILLPGKIKPKALAAAQDEYIRRLKTFGVEVAEYKDEKVSSHSPEQTKQAEADRIFKLLKQGDFLVACDERGKTIQTLEMAELLKAGRQGNHPMAGKRRMVVVVGGALGLAESVRQKADAVWSLSSLVMAGGIARVVLLEGLYRAFTVVENHPYHNE</sequence>
<keyword evidence="1 5" id="KW-0489">Methyltransferase</keyword>
<dbReference type="RefSeq" id="WP_136079715.1">
    <property type="nucleotide sequence ID" value="NZ_CAAHFG010000001.1"/>
</dbReference>
<comment type="subunit">
    <text evidence="5">Homodimer.</text>
</comment>
<evidence type="ECO:0000256" key="1">
    <source>
        <dbReference type="ARBA" id="ARBA00022603"/>
    </source>
</evidence>
<organism evidence="6 7">
    <name type="scientific">Pontiella desulfatans</name>
    <dbReference type="NCBI Taxonomy" id="2750659"/>
    <lineage>
        <taxon>Bacteria</taxon>
        <taxon>Pseudomonadati</taxon>
        <taxon>Kiritimatiellota</taxon>
        <taxon>Kiritimatiellia</taxon>
        <taxon>Kiritimatiellales</taxon>
        <taxon>Pontiellaceae</taxon>
        <taxon>Pontiella</taxon>
    </lineage>
</organism>
<dbReference type="Pfam" id="PF02590">
    <property type="entry name" value="SPOUT_MTase"/>
    <property type="match status" value="1"/>
</dbReference>
<dbReference type="SUPFAM" id="SSF75217">
    <property type="entry name" value="alpha/beta knot"/>
    <property type="match status" value="1"/>
</dbReference>
<dbReference type="GO" id="GO:0070038">
    <property type="term" value="F:rRNA (pseudouridine-N3-)-methyltransferase activity"/>
    <property type="evidence" value="ECO:0007669"/>
    <property type="project" value="UniProtKB-UniRule"/>
</dbReference>
<dbReference type="AlphaFoldDB" id="A0A6C2U493"/>
<dbReference type="HAMAP" id="MF_00658">
    <property type="entry name" value="23SrRNA_methyltr_H"/>
    <property type="match status" value="1"/>
</dbReference>
<dbReference type="InterPro" id="IPR003742">
    <property type="entry name" value="RlmH-like"/>
</dbReference>
<keyword evidence="5" id="KW-0963">Cytoplasm</keyword>
<feature type="binding site" evidence="5">
    <location>
        <begin position="127"/>
        <end position="132"/>
    </location>
    <ligand>
        <name>S-adenosyl-L-methionine</name>
        <dbReference type="ChEBI" id="CHEBI:59789"/>
    </ligand>
</feature>
<comment type="function">
    <text evidence="5">Specifically methylates the pseudouridine at position 1915 (m3Psi1915) in 23S rRNA.</text>
</comment>
<dbReference type="EMBL" id="CAAHFG010000001">
    <property type="protein sequence ID" value="VGO14216.1"/>
    <property type="molecule type" value="Genomic_DNA"/>
</dbReference>
<dbReference type="Gene3D" id="3.40.1280.10">
    <property type="match status" value="1"/>
</dbReference>
<comment type="subcellular location">
    <subcellularLocation>
        <location evidence="5">Cytoplasm</location>
    </subcellularLocation>
</comment>
<feature type="binding site" evidence="5">
    <location>
        <position position="108"/>
    </location>
    <ligand>
        <name>S-adenosyl-L-methionine</name>
        <dbReference type="ChEBI" id="CHEBI:59789"/>
    </ligand>
</feature>
<keyword evidence="2 5" id="KW-0808">Transferase</keyword>
<dbReference type="CDD" id="cd18081">
    <property type="entry name" value="RlmH-like"/>
    <property type="match status" value="1"/>
</dbReference>
<keyword evidence="5" id="KW-0698">rRNA processing</keyword>
<comment type="caution">
    <text evidence="5">Lacks conserved residue(s) required for the propagation of feature annotation.</text>
</comment>
<proteinExistence type="inferred from homology"/>
<dbReference type="EC" id="2.1.1.177" evidence="5"/>
<comment type="catalytic activity">
    <reaction evidence="5">
        <text>pseudouridine(1915) in 23S rRNA + S-adenosyl-L-methionine = N(3)-methylpseudouridine(1915) in 23S rRNA + S-adenosyl-L-homocysteine + H(+)</text>
        <dbReference type="Rhea" id="RHEA:42752"/>
        <dbReference type="Rhea" id="RHEA-COMP:10221"/>
        <dbReference type="Rhea" id="RHEA-COMP:10222"/>
        <dbReference type="ChEBI" id="CHEBI:15378"/>
        <dbReference type="ChEBI" id="CHEBI:57856"/>
        <dbReference type="ChEBI" id="CHEBI:59789"/>
        <dbReference type="ChEBI" id="CHEBI:65314"/>
        <dbReference type="ChEBI" id="CHEBI:74486"/>
        <dbReference type="EC" id="2.1.1.177"/>
    </reaction>
</comment>
<dbReference type="InterPro" id="IPR029026">
    <property type="entry name" value="tRNA_m1G_MTases_N"/>
</dbReference>
<gene>
    <name evidence="5 6" type="primary">rlmH</name>
    <name evidence="6" type="ORF">PDESU_02775</name>
</gene>
<dbReference type="Proteomes" id="UP000366872">
    <property type="component" value="Unassembled WGS sequence"/>
</dbReference>
<dbReference type="GO" id="GO:0005737">
    <property type="term" value="C:cytoplasm"/>
    <property type="evidence" value="ECO:0007669"/>
    <property type="project" value="UniProtKB-SubCell"/>
</dbReference>
<evidence type="ECO:0000313" key="7">
    <source>
        <dbReference type="Proteomes" id="UP000366872"/>
    </source>
</evidence>
<accession>A0A6C2U493</accession>
<protein>
    <recommendedName>
        <fullName evidence="5">Ribosomal RNA large subunit methyltransferase H</fullName>
        <ecNumber evidence="5">2.1.1.177</ecNumber>
    </recommendedName>
    <alternativeName>
        <fullName evidence="5">23S rRNA (pseudouridine1915-N3)-methyltransferase</fullName>
    </alternativeName>
    <alternativeName>
        <fullName evidence="5">23S rRNA m3Psi1915 methyltransferase</fullName>
    </alternativeName>
    <alternativeName>
        <fullName evidence="5">rRNA (pseudouridine-N3-)-methyltransferase RlmH</fullName>
    </alternativeName>
</protein>
<evidence type="ECO:0000256" key="2">
    <source>
        <dbReference type="ARBA" id="ARBA00022679"/>
    </source>
</evidence>
<evidence type="ECO:0000256" key="4">
    <source>
        <dbReference type="ARBA" id="ARBA00038303"/>
    </source>
</evidence>
<comment type="similarity">
    <text evidence="4 5">Belongs to the RNA methyltransferase RlmH family.</text>
</comment>
<keyword evidence="3 5" id="KW-0949">S-adenosyl-L-methionine</keyword>
<dbReference type="PANTHER" id="PTHR33603:SF1">
    <property type="entry name" value="RIBOSOMAL RNA LARGE SUBUNIT METHYLTRANSFERASE H"/>
    <property type="match status" value="1"/>
</dbReference>
<evidence type="ECO:0000256" key="5">
    <source>
        <dbReference type="HAMAP-Rule" id="MF_00658"/>
    </source>
</evidence>